<gene>
    <name evidence="1" type="ORF">LY90DRAFT_667021</name>
</gene>
<dbReference type="EMBL" id="MCOG01000038">
    <property type="protein sequence ID" value="ORY72667.1"/>
    <property type="molecule type" value="Genomic_DNA"/>
</dbReference>
<keyword evidence="2" id="KW-1185">Reference proteome</keyword>
<dbReference type="Proteomes" id="UP000193920">
    <property type="component" value="Unassembled WGS sequence"/>
</dbReference>
<evidence type="ECO:0000313" key="1">
    <source>
        <dbReference type="EMBL" id="ORY72667.1"/>
    </source>
</evidence>
<dbReference type="OrthoDB" id="2140310at2759"/>
<reference evidence="1 2" key="1">
    <citation type="submission" date="2016-08" db="EMBL/GenBank/DDBJ databases">
        <title>A Parts List for Fungal Cellulosomes Revealed by Comparative Genomics.</title>
        <authorList>
            <consortium name="DOE Joint Genome Institute"/>
            <person name="Haitjema C.H."/>
            <person name="Gilmore S.P."/>
            <person name="Henske J.K."/>
            <person name="Solomon K.V."/>
            <person name="De Groot R."/>
            <person name="Kuo A."/>
            <person name="Mondo S.J."/>
            <person name="Salamov A.A."/>
            <person name="Labutti K."/>
            <person name="Zhao Z."/>
            <person name="Chiniquy J."/>
            <person name="Barry K."/>
            <person name="Brewer H.M."/>
            <person name="Purvine S.O."/>
            <person name="Wright A.T."/>
            <person name="Boxma B."/>
            <person name="Van Alen T."/>
            <person name="Hackstein J.H."/>
            <person name="Baker S.E."/>
            <person name="Grigoriev I.V."/>
            <person name="O'Malley M.A."/>
        </authorList>
    </citation>
    <scope>NUCLEOTIDE SEQUENCE [LARGE SCALE GENOMIC DNA]</scope>
    <source>
        <strain evidence="1 2">G1</strain>
    </source>
</reference>
<dbReference type="AlphaFoldDB" id="A0A1Y2EMA3"/>
<sequence>MTSNPHIPSGYTRVQTSIGDYASSSTSNAINSNNVKFNDNNTIPEYTNFQQSLIQKLNSLQYNNHMNPEFQNLSNQGIMDYEEYSLNQSAAEVLTDSGILALHVLSNTRNPTFIRQRMKRYLSKINPDE</sequence>
<name>A0A1Y2EMA3_9FUNG</name>
<evidence type="ECO:0000313" key="2">
    <source>
        <dbReference type="Proteomes" id="UP000193920"/>
    </source>
</evidence>
<proteinExistence type="predicted"/>
<organism evidence="1 2">
    <name type="scientific">Neocallimastix californiae</name>
    <dbReference type="NCBI Taxonomy" id="1754190"/>
    <lineage>
        <taxon>Eukaryota</taxon>
        <taxon>Fungi</taxon>
        <taxon>Fungi incertae sedis</taxon>
        <taxon>Chytridiomycota</taxon>
        <taxon>Chytridiomycota incertae sedis</taxon>
        <taxon>Neocallimastigomycetes</taxon>
        <taxon>Neocallimastigales</taxon>
        <taxon>Neocallimastigaceae</taxon>
        <taxon>Neocallimastix</taxon>
    </lineage>
</organism>
<accession>A0A1Y2EMA3</accession>
<comment type="caution">
    <text evidence="1">The sequence shown here is derived from an EMBL/GenBank/DDBJ whole genome shotgun (WGS) entry which is preliminary data.</text>
</comment>
<protein>
    <submittedName>
        <fullName evidence="1">Uncharacterized protein</fullName>
    </submittedName>
</protein>